<dbReference type="NCBIfam" id="NF008691">
    <property type="entry name" value="PRK11713.1-4"/>
    <property type="match status" value="1"/>
</dbReference>
<evidence type="ECO:0000256" key="11">
    <source>
        <dbReference type="ARBA" id="ARBA00047944"/>
    </source>
</evidence>
<dbReference type="InterPro" id="IPR046887">
    <property type="entry name" value="RsmE_PUA-like"/>
</dbReference>
<dbReference type="InterPro" id="IPR029026">
    <property type="entry name" value="tRNA_m1G_MTases_N"/>
</dbReference>
<dbReference type="InterPro" id="IPR029028">
    <property type="entry name" value="Alpha/beta_knot_MTases"/>
</dbReference>
<dbReference type="EC" id="2.1.1.193" evidence="3 12"/>
<evidence type="ECO:0000256" key="4">
    <source>
        <dbReference type="ARBA" id="ARBA00013673"/>
    </source>
</evidence>
<evidence type="ECO:0000256" key="9">
    <source>
        <dbReference type="ARBA" id="ARBA00022691"/>
    </source>
</evidence>
<dbReference type="AlphaFoldDB" id="A0A9C7G9K6"/>
<dbReference type="Pfam" id="PF04452">
    <property type="entry name" value="Methyltrans_RNA"/>
    <property type="match status" value="1"/>
</dbReference>
<dbReference type="EMBL" id="CAKJTG010000008">
    <property type="protein sequence ID" value="CAG9608108.1"/>
    <property type="molecule type" value="Genomic_DNA"/>
</dbReference>
<dbReference type="PANTHER" id="PTHR30027">
    <property type="entry name" value="RIBOSOMAL RNA SMALL SUBUNIT METHYLTRANSFERASE E"/>
    <property type="match status" value="1"/>
</dbReference>
<proteinExistence type="inferred from homology"/>
<comment type="subcellular location">
    <subcellularLocation>
        <location evidence="1 12">Cytoplasm</location>
    </subcellularLocation>
</comment>
<comment type="function">
    <text evidence="10 12">Specifically methylates the N3 position of the uracil ring of uridine 1498 (m3U1498) in 16S rRNA. Acts on the fully assembled 30S ribosomal subunit.</text>
</comment>
<evidence type="ECO:0000256" key="6">
    <source>
        <dbReference type="ARBA" id="ARBA00022552"/>
    </source>
</evidence>
<evidence type="ECO:0000313" key="15">
    <source>
        <dbReference type="EMBL" id="CAG9608108.1"/>
    </source>
</evidence>
<evidence type="ECO:0000256" key="3">
    <source>
        <dbReference type="ARBA" id="ARBA00012328"/>
    </source>
</evidence>
<evidence type="ECO:0000256" key="2">
    <source>
        <dbReference type="ARBA" id="ARBA00005528"/>
    </source>
</evidence>
<evidence type="ECO:0000256" key="7">
    <source>
        <dbReference type="ARBA" id="ARBA00022603"/>
    </source>
</evidence>
<keyword evidence="16" id="KW-1185">Reference proteome</keyword>
<keyword evidence="6 12" id="KW-0698">rRNA processing</keyword>
<dbReference type="SUPFAM" id="SSF88697">
    <property type="entry name" value="PUA domain-like"/>
    <property type="match status" value="1"/>
</dbReference>
<dbReference type="SUPFAM" id="SSF75217">
    <property type="entry name" value="alpha/beta knot"/>
    <property type="match status" value="1"/>
</dbReference>
<dbReference type="GO" id="GO:0070475">
    <property type="term" value="P:rRNA base methylation"/>
    <property type="evidence" value="ECO:0007669"/>
    <property type="project" value="TreeGrafter"/>
</dbReference>
<comment type="catalytic activity">
    <reaction evidence="11 12">
        <text>uridine(1498) in 16S rRNA + S-adenosyl-L-methionine = N(3)-methyluridine(1498) in 16S rRNA + S-adenosyl-L-homocysteine + H(+)</text>
        <dbReference type="Rhea" id="RHEA:42920"/>
        <dbReference type="Rhea" id="RHEA-COMP:10283"/>
        <dbReference type="Rhea" id="RHEA-COMP:10284"/>
        <dbReference type="ChEBI" id="CHEBI:15378"/>
        <dbReference type="ChEBI" id="CHEBI:57856"/>
        <dbReference type="ChEBI" id="CHEBI:59789"/>
        <dbReference type="ChEBI" id="CHEBI:65315"/>
        <dbReference type="ChEBI" id="CHEBI:74502"/>
        <dbReference type="EC" id="2.1.1.193"/>
    </reaction>
</comment>
<dbReference type="CDD" id="cd18084">
    <property type="entry name" value="RsmE-like"/>
    <property type="match status" value="1"/>
</dbReference>
<dbReference type="Gene3D" id="2.40.240.20">
    <property type="entry name" value="Hypothetical PUA domain-like, domain 1"/>
    <property type="match status" value="1"/>
</dbReference>
<protein>
    <recommendedName>
        <fullName evidence="4 12">Ribosomal RNA small subunit methyltransferase E</fullName>
        <ecNumber evidence="3 12">2.1.1.193</ecNumber>
    </recommendedName>
</protein>
<dbReference type="NCBIfam" id="TIGR00046">
    <property type="entry name" value="RsmE family RNA methyltransferase"/>
    <property type="match status" value="1"/>
</dbReference>
<comment type="caution">
    <text evidence="15">The sequence shown here is derived from an EMBL/GenBank/DDBJ whole genome shotgun (WGS) entry which is preliminary data.</text>
</comment>
<evidence type="ECO:0000313" key="16">
    <source>
        <dbReference type="Proteomes" id="UP000789845"/>
    </source>
</evidence>
<reference evidence="15" key="1">
    <citation type="submission" date="2021-10" db="EMBL/GenBank/DDBJ databases">
        <authorList>
            <person name="Criscuolo A."/>
        </authorList>
    </citation>
    <scope>NUCLEOTIDE SEQUENCE</scope>
    <source>
        <strain evidence="15">CIP111885</strain>
    </source>
</reference>
<feature type="domain" description="Ribosomal RNA small subunit methyltransferase E methyltransferase" evidence="13">
    <location>
        <begin position="77"/>
        <end position="246"/>
    </location>
</feature>
<dbReference type="NCBIfam" id="NF008692">
    <property type="entry name" value="PRK11713.1-5"/>
    <property type="match status" value="1"/>
</dbReference>
<comment type="similarity">
    <text evidence="2 12">Belongs to the RNA methyltransferase RsmE family.</text>
</comment>
<dbReference type="InterPro" id="IPR015947">
    <property type="entry name" value="PUA-like_sf"/>
</dbReference>
<accession>A0A9C7G9K6</accession>
<evidence type="ECO:0000256" key="5">
    <source>
        <dbReference type="ARBA" id="ARBA00022490"/>
    </source>
</evidence>
<keyword evidence="8 12" id="KW-0808">Transferase</keyword>
<evidence type="ECO:0000256" key="12">
    <source>
        <dbReference type="PIRNR" id="PIRNR015601"/>
    </source>
</evidence>
<name>A0A9C7G9K6_9BACI</name>
<dbReference type="InterPro" id="IPR046886">
    <property type="entry name" value="RsmE_MTase_dom"/>
</dbReference>
<gene>
    <name evidence="15" type="primary">rsmE</name>
    <name evidence="15" type="ORF">NEOCIP111885_01800</name>
</gene>
<dbReference type="Pfam" id="PF20260">
    <property type="entry name" value="PUA_4"/>
    <property type="match status" value="1"/>
</dbReference>
<feature type="domain" description="Ribosomal RNA small subunit methyltransferase E PUA-like" evidence="14">
    <location>
        <begin position="22"/>
        <end position="68"/>
    </location>
</feature>
<sequence>MGVLLLQRYFADEVNANGQLVISGDDYHHVVRVMRMDVGDKLICVDGSGKSCICTIAEITDKKINCNVVECKDGSSELPIRVSIASGLPKGDKLEWIIQKGTELGADQFVPFTAARSIVKWDEKKADKKVERWQKIAKEAAEQSHRNKVPTVHFPINLNALIEASKNYDCKLIAYEEDSRIGEASVLAKSLKNLEENNTLFVVFGPEGGLDQKEVEKLQEHGFQTCGLGPRILRTETAPLALLSAVSYHFELSR</sequence>
<dbReference type="InterPro" id="IPR006700">
    <property type="entry name" value="RsmE"/>
</dbReference>
<dbReference type="FunFam" id="3.40.1280.10:FF:000024">
    <property type="entry name" value="Ribosomal RNA small subunit methyltransferase E"/>
    <property type="match status" value="1"/>
</dbReference>
<keyword evidence="7 12" id="KW-0489">Methyltransferase</keyword>
<evidence type="ECO:0000259" key="13">
    <source>
        <dbReference type="Pfam" id="PF04452"/>
    </source>
</evidence>
<dbReference type="Proteomes" id="UP000789845">
    <property type="component" value="Unassembled WGS sequence"/>
</dbReference>
<keyword evidence="5 12" id="KW-0963">Cytoplasm</keyword>
<dbReference type="PIRSF" id="PIRSF015601">
    <property type="entry name" value="MTase_slr0722"/>
    <property type="match status" value="1"/>
</dbReference>
<dbReference type="GO" id="GO:0070042">
    <property type="term" value="F:rRNA (uridine-N3-)-methyltransferase activity"/>
    <property type="evidence" value="ECO:0007669"/>
    <property type="project" value="TreeGrafter"/>
</dbReference>
<organism evidence="15 16">
    <name type="scientific">Pseudoneobacillus rhizosphaerae</name>
    <dbReference type="NCBI Taxonomy" id="2880968"/>
    <lineage>
        <taxon>Bacteria</taxon>
        <taxon>Bacillati</taxon>
        <taxon>Bacillota</taxon>
        <taxon>Bacilli</taxon>
        <taxon>Bacillales</taxon>
        <taxon>Bacillaceae</taxon>
        <taxon>Pseudoneobacillus</taxon>
    </lineage>
</organism>
<dbReference type="Gene3D" id="3.40.1280.10">
    <property type="match status" value="1"/>
</dbReference>
<dbReference type="GO" id="GO:0005737">
    <property type="term" value="C:cytoplasm"/>
    <property type="evidence" value="ECO:0007669"/>
    <property type="project" value="UniProtKB-SubCell"/>
</dbReference>
<keyword evidence="9 12" id="KW-0949">S-adenosyl-L-methionine</keyword>
<dbReference type="PANTHER" id="PTHR30027:SF3">
    <property type="entry name" value="16S RRNA (URACIL(1498)-N(3))-METHYLTRANSFERASE"/>
    <property type="match status" value="1"/>
</dbReference>
<evidence type="ECO:0000259" key="14">
    <source>
        <dbReference type="Pfam" id="PF20260"/>
    </source>
</evidence>
<evidence type="ECO:0000256" key="8">
    <source>
        <dbReference type="ARBA" id="ARBA00022679"/>
    </source>
</evidence>
<evidence type="ECO:0000256" key="1">
    <source>
        <dbReference type="ARBA" id="ARBA00004496"/>
    </source>
</evidence>
<evidence type="ECO:0000256" key="10">
    <source>
        <dbReference type="ARBA" id="ARBA00025699"/>
    </source>
</evidence>